<dbReference type="PRINTS" id="PR01023">
    <property type="entry name" value="NAFLGMOTY"/>
</dbReference>
<dbReference type="Proteomes" id="UP000032414">
    <property type="component" value="Chromosome I"/>
</dbReference>
<dbReference type="KEGG" id="tmc:LMI_3058"/>
<evidence type="ECO:0000256" key="1">
    <source>
        <dbReference type="ARBA" id="ARBA00004442"/>
    </source>
</evidence>
<dbReference type="AlphaFoldDB" id="A0A098GJX4"/>
<dbReference type="InterPro" id="IPR050330">
    <property type="entry name" value="Bact_OuterMem_StrucFunc"/>
</dbReference>
<evidence type="ECO:0000313" key="8">
    <source>
        <dbReference type="Proteomes" id="UP000032414"/>
    </source>
</evidence>
<dbReference type="STRING" id="451.B6N58_14070"/>
<evidence type="ECO:0000313" key="7">
    <source>
        <dbReference type="EMBL" id="SCY04800.1"/>
    </source>
</evidence>
<dbReference type="PROSITE" id="PS51123">
    <property type="entry name" value="OMPA_2"/>
    <property type="match status" value="1"/>
</dbReference>
<dbReference type="InterPro" id="IPR006664">
    <property type="entry name" value="OMP_bac"/>
</dbReference>
<dbReference type="InterPro" id="IPR006665">
    <property type="entry name" value="OmpA-like"/>
</dbReference>
<dbReference type="Gene3D" id="3.30.1330.60">
    <property type="entry name" value="OmpA-like domain"/>
    <property type="match status" value="1"/>
</dbReference>
<accession>A0A098GJX4</accession>
<name>A0A098GJX4_LEGMI</name>
<keyword evidence="6" id="KW-0282">Flagellum</keyword>
<evidence type="ECO:0000256" key="3">
    <source>
        <dbReference type="ARBA" id="ARBA00023237"/>
    </source>
</evidence>
<dbReference type="Gene3D" id="2.60.40.2540">
    <property type="match status" value="1"/>
</dbReference>
<keyword evidence="9" id="KW-1185">Reference proteome</keyword>
<dbReference type="EMBL" id="FMVN01000003">
    <property type="protein sequence ID" value="SCY04800.1"/>
    <property type="molecule type" value="Genomic_DNA"/>
</dbReference>
<evidence type="ECO:0000313" key="6">
    <source>
        <dbReference type="EMBL" id="CEG62285.1"/>
    </source>
</evidence>
<dbReference type="Pfam" id="PF00691">
    <property type="entry name" value="OmpA"/>
    <property type="match status" value="1"/>
</dbReference>
<feature type="domain" description="OmpA-like" evidence="5">
    <location>
        <begin position="229"/>
        <end position="344"/>
    </location>
</feature>
<dbReference type="Pfam" id="PF18393">
    <property type="entry name" value="MotY_N"/>
    <property type="match status" value="1"/>
</dbReference>
<dbReference type="EMBL" id="LN614830">
    <property type="protein sequence ID" value="CEG62285.1"/>
    <property type="molecule type" value="Genomic_DNA"/>
</dbReference>
<dbReference type="PANTHER" id="PTHR30329">
    <property type="entry name" value="STATOR ELEMENT OF FLAGELLAR MOTOR COMPLEX"/>
    <property type="match status" value="1"/>
</dbReference>
<proteinExistence type="predicted"/>
<keyword evidence="2 4" id="KW-0472">Membrane</keyword>
<evidence type="ECO:0000313" key="9">
    <source>
        <dbReference type="Proteomes" id="UP000182998"/>
    </source>
</evidence>
<keyword evidence="3" id="KW-0998">Cell outer membrane</keyword>
<keyword evidence="6" id="KW-0969">Cilium</keyword>
<dbReference type="Proteomes" id="UP000182998">
    <property type="component" value="Unassembled WGS sequence"/>
</dbReference>
<protein>
    <submittedName>
        <fullName evidence="7">OmpA family protein</fullName>
    </submittedName>
    <submittedName>
        <fullName evidence="6">Putative Sodium-type flagellar protein motY</fullName>
    </submittedName>
</protein>
<dbReference type="PATRIC" id="fig|451.8.peg.859"/>
<dbReference type="PRINTS" id="PR01021">
    <property type="entry name" value="OMPADOMAIN"/>
</dbReference>
<keyword evidence="6" id="KW-0966">Cell projection</keyword>
<dbReference type="CDD" id="cd07185">
    <property type="entry name" value="OmpA_C-like"/>
    <property type="match status" value="1"/>
</dbReference>
<sequence>MVPTLTTNEFLALLSVFLFCSKASKIRIVRKFPLVRVQQEKQRIDFLNIPKLIENAKVNVFFCLRIIMLSILAPVSLAGPVTLYYTSPMGEENWRMTGNRLRCGLSLTVPNYGIAYFEQYAAKPAHFILTNWQQVAKQRSAVVFAKPPVWKPGKQVYLITKTSVNPGEYAIYLSREPAIKLLNYLYEGYQTSFQYLSEQGFPVSVSLSPIHFQEVYSRYQRCLGNLLPFDFTSVRISTLFFESDSFEISDTAKQQLQKVAQYCLADHLVKKVKIAGYTDNTGRKSYNNAISEARAKAVKEYLISLGIHETRLSVTWYGVKNPTAPNDTEAGKKVNRRVVVKIIK</sequence>
<evidence type="ECO:0000256" key="2">
    <source>
        <dbReference type="ARBA" id="ARBA00023136"/>
    </source>
</evidence>
<evidence type="ECO:0000259" key="5">
    <source>
        <dbReference type="PROSITE" id="PS51123"/>
    </source>
</evidence>
<gene>
    <name evidence="6" type="ORF">LMI_3058</name>
    <name evidence="7" type="ORF">SAMN02982997_00708</name>
</gene>
<organism evidence="6 8">
    <name type="scientific">Legionella micdadei</name>
    <name type="common">Tatlockia micdadei</name>
    <dbReference type="NCBI Taxonomy" id="451"/>
    <lineage>
        <taxon>Bacteria</taxon>
        <taxon>Pseudomonadati</taxon>
        <taxon>Pseudomonadota</taxon>
        <taxon>Gammaproteobacteria</taxon>
        <taxon>Legionellales</taxon>
        <taxon>Legionellaceae</taxon>
        <taxon>Legionella</taxon>
    </lineage>
</organism>
<dbReference type="HOGENOM" id="CLU_069369_0_0_6"/>
<reference evidence="6" key="1">
    <citation type="submission" date="2014-09" db="EMBL/GenBank/DDBJ databases">
        <authorList>
            <person name="GOMEZ-VALERO Laura"/>
        </authorList>
    </citation>
    <scope>NUCLEOTIDE SEQUENCE</scope>
    <source>
        <strain evidence="6">ATCC33218</strain>
    </source>
</reference>
<reference evidence="7 9" key="3">
    <citation type="submission" date="2016-10" db="EMBL/GenBank/DDBJ databases">
        <authorList>
            <person name="Varghese N."/>
            <person name="Submissions S."/>
        </authorList>
    </citation>
    <scope>NUCLEOTIDE SEQUENCE [LARGE SCALE GENOMIC DNA]</scope>
    <source>
        <strain evidence="7 9">ATCC 33218</strain>
    </source>
</reference>
<dbReference type="SUPFAM" id="SSF103088">
    <property type="entry name" value="OmpA-like"/>
    <property type="match status" value="1"/>
</dbReference>
<comment type="subcellular location">
    <subcellularLocation>
        <location evidence="1">Cell outer membrane</location>
    </subcellularLocation>
</comment>
<reference evidence="8" key="2">
    <citation type="submission" date="2014-09" db="EMBL/GenBank/DDBJ databases">
        <authorList>
            <person name="Gomez-Valero L."/>
        </authorList>
    </citation>
    <scope>NUCLEOTIDE SEQUENCE [LARGE SCALE GENOMIC DNA]</scope>
    <source>
        <strain evidence="8">ATCC33218</strain>
    </source>
</reference>
<dbReference type="PANTHER" id="PTHR30329:SF21">
    <property type="entry name" value="LIPOPROTEIN YIAD-RELATED"/>
    <property type="match status" value="1"/>
</dbReference>
<dbReference type="InterPro" id="IPR036737">
    <property type="entry name" value="OmpA-like_sf"/>
</dbReference>
<dbReference type="InterPro" id="IPR041544">
    <property type="entry name" value="MotY_N"/>
</dbReference>
<evidence type="ECO:0000256" key="4">
    <source>
        <dbReference type="PROSITE-ProRule" id="PRU00473"/>
    </source>
</evidence>
<dbReference type="GO" id="GO:0009279">
    <property type="term" value="C:cell outer membrane"/>
    <property type="evidence" value="ECO:0007669"/>
    <property type="project" value="UniProtKB-SubCell"/>
</dbReference>